<comment type="caution">
    <text evidence="2">The sequence shown here is derived from an EMBL/GenBank/DDBJ whole genome shotgun (WGS) entry which is preliminary data.</text>
</comment>
<dbReference type="RefSeq" id="WP_330800027.1">
    <property type="nucleotide sequence ID" value="NZ_JAZEWV010000044.1"/>
</dbReference>
<gene>
    <name evidence="2" type="ORF">V2S66_30735</name>
</gene>
<evidence type="ECO:0000313" key="2">
    <source>
        <dbReference type="EMBL" id="MEE4546325.1"/>
    </source>
</evidence>
<keyword evidence="3" id="KW-1185">Reference proteome</keyword>
<feature type="region of interest" description="Disordered" evidence="1">
    <location>
        <begin position="34"/>
        <end position="61"/>
    </location>
</feature>
<protein>
    <recommendedName>
        <fullName evidence="4">Asp23/Gls24 family envelope stress response protein</fullName>
    </recommendedName>
</protein>
<evidence type="ECO:0000313" key="3">
    <source>
        <dbReference type="Proteomes" id="UP001344658"/>
    </source>
</evidence>
<dbReference type="EMBL" id="JAZEWV010000044">
    <property type="protein sequence ID" value="MEE4546325.1"/>
    <property type="molecule type" value="Genomic_DNA"/>
</dbReference>
<dbReference type="Proteomes" id="UP001344658">
    <property type="component" value="Unassembled WGS sequence"/>
</dbReference>
<organism evidence="2 3">
    <name type="scientific">Actinacidiphila polyblastidii</name>
    <dbReference type="NCBI Taxonomy" id="3110430"/>
    <lineage>
        <taxon>Bacteria</taxon>
        <taxon>Bacillati</taxon>
        <taxon>Actinomycetota</taxon>
        <taxon>Actinomycetes</taxon>
        <taxon>Kitasatosporales</taxon>
        <taxon>Streptomycetaceae</taxon>
        <taxon>Actinacidiphila</taxon>
    </lineage>
</organism>
<sequence>MTADAAGVARAAASATLAVPGVVGLQPSLGQSLAAAAGRVGHSRGSRPAAPAKGVHAERTPGSGAWRVEVRCVLDGEHRALDTARRVRESVRSAVVSHTARHGAAGPVTVLVTVTRITGR</sequence>
<evidence type="ECO:0000256" key="1">
    <source>
        <dbReference type="SAM" id="MobiDB-lite"/>
    </source>
</evidence>
<proteinExistence type="predicted"/>
<reference evidence="2 3" key="1">
    <citation type="submission" date="2023-12" db="EMBL/GenBank/DDBJ databases">
        <title>Streptomyces sp. V4-01.</title>
        <authorList>
            <person name="Somphong A."/>
            <person name="Phongsopitanun W."/>
        </authorList>
    </citation>
    <scope>NUCLEOTIDE SEQUENCE [LARGE SCALE GENOMIC DNA]</scope>
    <source>
        <strain evidence="2 3">V4-01</strain>
    </source>
</reference>
<evidence type="ECO:0008006" key="4">
    <source>
        <dbReference type="Google" id="ProtNLM"/>
    </source>
</evidence>
<accession>A0ABU7PKL6</accession>
<name>A0ABU7PKL6_9ACTN</name>